<dbReference type="OMA" id="EPYLCAF"/>
<accession>A0A7M7SV05</accession>
<proteinExistence type="predicted"/>
<name>A0A7M7SV05_STRPU</name>
<dbReference type="GeneID" id="115920755"/>
<sequence>MSTNGSPAVNDDGKHRNPRVMMWCVPRSVSTAMTKCMSFVKGAEVWLEPYVISKAADDVHHIRHPDSSFPLELEGNEDSFRETAINLTLGGDDFDRDHLDLLSPVTLKRIFDNLDPAKKFVFIKDMAVGMPPSRYPYLPDRSSGIKHFFLIRHPVKAYKSLRKGLLNFLLTSDPAFLQDAGIKMPDEKTFHIIKDLPPPREGTQYNYQAIHELWSYIRKTVDKDPVIVDIDEVLENPSAMMPRLCNALAIPYSKSLLSWDASSDVVLKWKSSCSNVRDSPRYAMWFTNAFKSSCFKASSTTASLDDATDDIKEVVEKEMPFYEEMYNLRLTI</sequence>
<dbReference type="RefSeq" id="XP_030833195.1">
    <property type="nucleotide sequence ID" value="XM_030977335.1"/>
</dbReference>
<dbReference type="Proteomes" id="UP000007110">
    <property type="component" value="Unassembled WGS sequence"/>
</dbReference>
<protein>
    <submittedName>
        <fullName evidence="1">Uncharacterized protein</fullName>
    </submittedName>
</protein>
<reference evidence="2" key="1">
    <citation type="submission" date="2015-02" db="EMBL/GenBank/DDBJ databases">
        <title>Genome sequencing for Strongylocentrotus purpuratus.</title>
        <authorList>
            <person name="Murali S."/>
            <person name="Liu Y."/>
            <person name="Vee V."/>
            <person name="English A."/>
            <person name="Wang M."/>
            <person name="Skinner E."/>
            <person name="Han Y."/>
            <person name="Muzny D.M."/>
            <person name="Worley K.C."/>
            <person name="Gibbs R.A."/>
        </authorList>
    </citation>
    <scope>NUCLEOTIDE SEQUENCE</scope>
</reference>
<keyword evidence="2" id="KW-1185">Reference proteome</keyword>
<organism evidence="1 2">
    <name type="scientific">Strongylocentrotus purpuratus</name>
    <name type="common">Purple sea urchin</name>
    <dbReference type="NCBI Taxonomy" id="7668"/>
    <lineage>
        <taxon>Eukaryota</taxon>
        <taxon>Metazoa</taxon>
        <taxon>Echinodermata</taxon>
        <taxon>Eleutherozoa</taxon>
        <taxon>Echinozoa</taxon>
        <taxon>Echinoidea</taxon>
        <taxon>Euechinoidea</taxon>
        <taxon>Echinacea</taxon>
        <taxon>Camarodonta</taxon>
        <taxon>Echinidea</taxon>
        <taxon>Strongylocentrotidae</taxon>
        <taxon>Strongylocentrotus</taxon>
    </lineage>
</organism>
<reference evidence="1" key="2">
    <citation type="submission" date="2021-01" db="UniProtKB">
        <authorList>
            <consortium name="EnsemblMetazoa"/>
        </authorList>
    </citation>
    <scope>IDENTIFICATION</scope>
</reference>
<dbReference type="SUPFAM" id="SSF52540">
    <property type="entry name" value="P-loop containing nucleoside triphosphate hydrolases"/>
    <property type="match status" value="1"/>
</dbReference>
<dbReference type="AlphaFoldDB" id="A0A7M7SV05"/>
<dbReference type="KEGG" id="spu:115920755"/>
<dbReference type="OrthoDB" id="2405944at2759"/>
<evidence type="ECO:0000313" key="1">
    <source>
        <dbReference type="EnsemblMetazoa" id="XP_030833195"/>
    </source>
</evidence>
<dbReference type="Gene3D" id="3.40.50.300">
    <property type="entry name" value="P-loop containing nucleotide triphosphate hydrolases"/>
    <property type="match status" value="1"/>
</dbReference>
<dbReference type="PANTHER" id="PTHR48312">
    <property type="match status" value="1"/>
</dbReference>
<dbReference type="PANTHER" id="PTHR48312:SF1">
    <property type="entry name" value="SULFOTRANSFERASE"/>
    <property type="match status" value="1"/>
</dbReference>
<evidence type="ECO:0000313" key="2">
    <source>
        <dbReference type="Proteomes" id="UP000007110"/>
    </source>
</evidence>
<dbReference type="InParanoid" id="A0A7M7SV05"/>
<dbReference type="InterPro" id="IPR027417">
    <property type="entry name" value="P-loop_NTPase"/>
</dbReference>
<dbReference type="EnsemblMetazoa" id="XM_030977335">
    <property type="protein sequence ID" value="XP_030833195"/>
    <property type="gene ID" value="LOC115920755"/>
</dbReference>